<dbReference type="InterPro" id="IPR012337">
    <property type="entry name" value="RNaseH-like_sf"/>
</dbReference>
<dbReference type="FunFam" id="3.40.970.10:FF:000001">
    <property type="entry name" value="Ribonuclease H1"/>
    <property type="match status" value="1"/>
</dbReference>
<dbReference type="GO" id="GO:0003676">
    <property type="term" value="F:nucleic acid binding"/>
    <property type="evidence" value="ECO:0007669"/>
    <property type="project" value="InterPro"/>
</dbReference>
<comment type="cofactor">
    <cofactor evidence="1">
        <name>Mg(2+)</name>
        <dbReference type="ChEBI" id="CHEBI:18420"/>
    </cofactor>
</comment>
<dbReference type="PANTHER" id="PTHR46387">
    <property type="entry name" value="POLYNUCLEOTIDYL TRANSFERASE, RIBONUCLEASE H-LIKE SUPERFAMILY PROTEIN"/>
    <property type="match status" value="1"/>
</dbReference>
<dbReference type="GO" id="GO:0004523">
    <property type="term" value="F:RNA-DNA hybrid ribonuclease activity"/>
    <property type="evidence" value="ECO:0007669"/>
    <property type="project" value="UniProtKB-EC"/>
</dbReference>
<dbReference type="InterPro" id="IPR002156">
    <property type="entry name" value="RNaseH_domain"/>
</dbReference>
<dbReference type="AlphaFoldDB" id="A0A9D4V1P5"/>
<keyword evidence="11" id="KW-1185">Reference proteome</keyword>
<keyword evidence="5" id="KW-0479">Metal-binding</keyword>
<dbReference type="PROSITE" id="PS50879">
    <property type="entry name" value="RNASE_H_1"/>
    <property type="match status" value="1"/>
</dbReference>
<name>A0A9D4V1P5_ADICA</name>
<evidence type="ECO:0000256" key="3">
    <source>
        <dbReference type="ARBA" id="ARBA00012180"/>
    </source>
</evidence>
<comment type="similarity">
    <text evidence="2">Belongs to the RNase H family.</text>
</comment>
<dbReference type="Gene3D" id="3.40.970.10">
    <property type="entry name" value="Ribonuclease H1, N-terminal domain"/>
    <property type="match status" value="1"/>
</dbReference>
<dbReference type="InterPro" id="IPR036397">
    <property type="entry name" value="RNaseH_sf"/>
</dbReference>
<evidence type="ECO:0000256" key="1">
    <source>
        <dbReference type="ARBA" id="ARBA00001946"/>
    </source>
</evidence>
<evidence type="ECO:0000313" key="11">
    <source>
        <dbReference type="Proteomes" id="UP000886520"/>
    </source>
</evidence>
<dbReference type="InterPro" id="IPR011320">
    <property type="entry name" value="RNase_H1_N"/>
</dbReference>
<dbReference type="FunFam" id="3.30.420.10:FF:000076">
    <property type="entry name" value="RBR-type E3 ubiquitin transferase"/>
    <property type="match status" value="1"/>
</dbReference>
<evidence type="ECO:0000256" key="5">
    <source>
        <dbReference type="ARBA" id="ARBA00022723"/>
    </source>
</evidence>
<keyword evidence="4" id="KW-0540">Nuclease</keyword>
<keyword evidence="8" id="KW-0460">Magnesium</keyword>
<keyword evidence="6" id="KW-0255">Endonuclease</keyword>
<dbReference type="SUPFAM" id="SSF53098">
    <property type="entry name" value="Ribonuclease H-like"/>
    <property type="match status" value="1"/>
</dbReference>
<dbReference type="SUPFAM" id="SSF55658">
    <property type="entry name" value="L9 N-domain-like"/>
    <property type="match status" value="1"/>
</dbReference>
<proteinExistence type="inferred from homology"/>
<comment type="caution">
    <text evidence="10">The sequence shown here is derived from an EMBL/GenBank/DDBJ whole genome shotgun (WGS) entry which is preliminary data.</text>
</comment>
<evidence type="ECO:0000259" key="9">
    <source>
        <dbReference type="PROSITE" id="PS50879"/>
    </source>
</evidence>
<accession>A0A9D4V1P5</accession>
<dbReference type="EC" id="3.1.26.4" evidence="3"/>
<dbReference type="Pfam" id="PF01693">
    <property type="entry name" value="Cauli_VI"/>
    <property type="match status" value="1"/>
</dbReference>
<dbReference type="InterPro" id="IPR037056">
    <property type="entry name" value="RNase_H1_N_sf"/>
</dbReference>
<dbReference type="CDD" id="cd09279">
    <property type="entry name" value="RNase_HI_like"/>
    <property type="match status" value="1"/>
</dbReference>
<dbReference type="EMBL" id="JABFUD020000007">
    <property type="protein sequence ID" value="KAI5077673.1"/>
    <property type="molecule type" value="Genomic_DNA"/>
</dbReference>
<evidence type="ECO:0000256" key="2">
    <source>
        <dbReference type="ARBA" id="ARBA00005300"/>
    </source>
</evidence>
<evidence type="ECO:0000256" key="8">
    <source>
        <dbReference type="ARBA" id="ARBA00022842"/>
    </source>
</evidence>
<keyword evidence="7" id="KW-0378">Hydrolase</keyword>
<protein>
    <recommendedName>
        <fullName evidence="3">ribonuclease H</fullName>
        <ecNumber evidence="3">3.1.26.4</ecNumber>
    </recommendedName>
</protein>
<evidence type="ECO:0000256" key="7">
    <source>
        <dbReference type="ARBA" id="ARBA00022801"/>
    </source>
</evidence>
<evidence type="ECO:0000313" key="10">
    <source>
        <dbReference type="EMBL" id="KAI5077673.1"/>
    </source>
</evidence>
<dbReference type="Pfam" id="PF13456">
    <property type="entry name" value="RVT_3"/>
    <property type="match status" value="1"/>
</dbReference>
<dbReference type="OrthoDB" id="2016287at2759"/>
<sequence length="418" mass="46175">MPKRKATFYGVRVGKQPGVYDNWEVCKIQVLGVPGSKYKGFQTRAEAENYVNDVLPCSQVSVVSSPVFNRTQARENLDETNGHYLPSAAASKWEMTHGCSDMVTVTMKETTPLKVSGPKEDVTSSSQASIEDPSQFYKLVEENGQQFVVFESLSKFDSYFEFLCRSKYSSTHVLESPSKNPKIRARNQSANAIQHIQSKVAMEDDQFVYFKDENNLKEFLEPYFDDAKKRAALQTSAYLPNLAAFGLCHGEQQGVAAERKPAEALVTEGVYQLEFDGASKGNPGRAGAGALIRCPHGSVVLELTEFLGSETNNVAEYQALIVGLRAALSNGIRRVRAQGDSKLVCLQVTGAWKVENNRLISLHKEVKLLEGQFEVFSIVHIRREYNSAADALANDAVNLGEPLREVVKPQPGCCVRSS</sequence>
<dbReference type="Proteomes" id="UP000886520">
    <property type="component" value="Chromosome 7"/>
</dbReference>
<dbReference type="GO" id="GO:0046872">
    <property type="term" value="F:metal ion binding"/>
    <property type="evidence" value="ECO:0007669"/>
    <property type="project" value="UniProtKB-KW"/>
</dbReference>
<evidence type="ECO:0000256" key="4">
    <source>
        <dbReference type="ARBA" id="ARBA00022722"/>
    </source>
</evidence>
<organism evidence="10 11">
    <name type="scientific">Adiantum capillus-veneris</name>
    <name type="common">Maidenhair fern</name>
    <dbReference type="NCBI Taxonomy" id="13818"/>
    <lineage>
        <taxon>Eukaryota</taxon>
        <taxon>Viridiplantae</taxon>
        <taxon>Streptophyta</taxon>
        <taxon>Embryophyta</taxon>
        <taxon>Tracheophyta</taxon>
        <taxon>Polypodiopsida</taxon>
        <taxon>Polypodiidae</taxon>
        <taxon>Polypodiales</taxon>
        <taxon>Pteridineae</taxon>
        <taxon>Pteridaceae</taxon>
        <taxon>Vittarioideae</taxon>
        <taxon>Adiantum</taxon>
    </lineage>
</organism>
<dbReference type="PANTHER" id="PTHR46387:SF2">
    <property type="entry name" value="RIBONUCLEASE HI"/>
    <property type="match status" value="1"/>
</dbReference>
<dbReference type="Gene3D" id="3.30.420.10">
    <property type="entry name" value="Ribonuclease H-like superfamily/Ribonuclease H"/>
    <property type="match status" value="1"/>
</dbReference>
<feature type="domain" description="RNase H type-1" evidence="9">
    <location>
        <begin position="267"/>
        <end position="398"/>
    </location>
</feature>
<evidence type="ECO:0000256" key="6">
    <source>
        <dbReference type="ARBA" id="ARBA00022759"/>
    </source>
</evidence>
<gene>
    <name evidence="10" type="ORF">GOP47_0007497</name>
</gene>
<reference evidence="10" key="1">
    <citation type="submission" date="2021-01" db="EMBL/GenBank/DDBJ databases">
        <title>Adiantum capillus-veneris genome.</title>
        <authorList>
            <person name="Fang Y."/>
            <person name="Liao Q."/>
        </authorList>
    </citation>
    <scope>NUCLEOTIDE SEQUENCE</scope>
    <source>
        <strain evidence="10">H3</strain>
        <tissue evidence="10">Leaf</tissue>
    </source>
</reference>
<dbReference type="InterPro" id="IPR009027">
    <property type="entry name" value="Ribosomal_bL9/RNase_H1_N"/>
</dbReference>